<comment type="catalytic activity">
    <reaction evidence="6">
        <text>D-erythro-1-(imidazol-4-yl)glycerol 3-phosphate = 3-(imidazol-4-yl)-2-oxopropyl phosphate + H2O</text>
        <dbReference type="Rhea" id="RHEA:11040"/>
        <dbReference type="ChEBI" id="CHEBI:15377"/>
        <dbReference type="ChEBI" id="CHEBI:57766"/>
        <dbReference type="ChEBI" id="CHEBI:58278"/>
        <dbReference type="EC" id="4.2.1.19"/>
    </reaction>
</comment>
<evidence type="ECO:0000256" key="1">
    <source>
        <dbReference type="ARBA" id="ARBA00005047"/>
    </source>
</evidence>
<name>A0A4V3D6Y9_9GAMM</name>
<protein>
    <recommendedName>
        <fullName evidence="2 6">Imidazoleglycerol-phosphate dehydratase</fullName>
        <shortName evidence="6">IGPD</shortName>
        <ecNumber evidence="6">4.2.1.19</ecNumber>
    </recommendedName>
</protein>
<dbReference type="EMBL" id="SNYM01000017">
    <property type="protein sequence ID" value="TDQ45807.1"/>
    <property type="molecule type" value="Genomic_DNA"/>
</dbReference>
<keyword evidence="8" id="KW-1185">Reference proteome</keyword>
<dbReference type="InterPro" id="IPR038494">
    <property type="entry name" value="IGPD_sf"/>
</dbReference>
<comment type="similarity">
    <text evidence="6">Belongs to the imidazoleglycerol-phosphate dehydratase family.</text>
</comment>
<dbReference type="Pfam" id="PF00475">
    <property type="entry name" value="IGPD"/>
    <property type="match status" value="1"/>
</dbReference>
<comment type="pathway">
    <text evidence="1 6">Amino-acid biosynthesis; L-histidine biosynthesis; L-histidine from 5-phospho-alpha-D-ribose 1-diphosphate: step 6/9.</text>
</comment>
<keyword evidence="3 6" id="KW-0028">Amino-acid biosynthesis</keyword>
<organism evidence="7 8">
    <name type="scientific">Permianibacter aggregans</name>
    <dbReference type="NCBI Taxonomy" id="1510150"/>
    <lineage>
        <taxon>Bacteria</taxon>
        <taxon>Pseudomonadati</taxon>
        <taxon>Pseudomonadota</taxon>
        <taxon>Gammaproteobacteria</taxon>
        <taxon>Pseudomonadales</taxon>
        <taxon>Pseudomonadaceae</taxon>
        <taxon>Permianibacter</taxon>
    </lineage>
</organism>
<dbReference type="GO" id="GO:0005737">
    <property type="term" value="C:cytoplasm"/>
    <property type="evidence" value="ECO:0007669"/>
    <property type="project" value="UniProtKB-SubCell"/>
</dbReference>
<dbReference type="FunFam" id="3.30.230.40:FF:000001">
    <property type="entry name" value="Imidazoleglycerol-phosphate dehydratase HisB"/>
    <property type="match status" value="1"/>
</dbReference>
<evidence type="ECO:0000313" key="8">
    <source>
        <dbReference type="Proteomes" id="UP000295375"/>
    </source>
</evidence>
<dbReference type="NCBIfam" id="NF002114">
    <property type="entry name" value="PRK00951.2-4"/>
    <property type="match status" value="1"/>
</dbReference>
<dbReference type="GO" id="GO:0000105">
    <property type="term" value="P:L-histidine biosynthetic process"/>
    <property type="evidence" value="ECO:0007669"/>
    <property type="project" value="UniProtKB-UniRule"/>
</dbReference>
<sequence>MSIQLNRKTKETDIRLQLDVDGNRQVSVRTGLAFFDHMLEQLAFHAGWNLTIDATGDIDVDDHHMIEDVAIVIGDALNQVRQARPGLARYGQRLLPMDETLVLCAVDLSGRPAAVIDLPFKRDAIANIATEMWPHFFKTLAIRGQFALHIKTEYFENHHHLIEAAFKALARALREALSVQTSEVTSTKGVL</sequence>
<keyword evidence="4 6" id="KW-0368">Histidine biosynthesis</keyword>
<evidence type="ECO:0000313" key="7">
    <source>
        <dbReference type="EMBL" id="TDQ45807.1"/>
    </source>
</evidence>
<gene>
    <name evidence="6" type="primary">hisB</name>
    <name evidence="7" type="ORF">EV696_11740</name>
</gene>
<dbReference type="InterPro" id="IPR020565">
    <property type="entry name" value="ImidazoleglycerP_deHydtase_CS"/>
</dbReference>
<keyword evidence="6" id="KW-0963">Cytoplasm</keyword>
<dbReference type="NCBIfam" id="NF002111">
    <property type="entry name" value="PRK00951.2-1"/>
    <property type="match status" value="1"/>
</dbReference>
<dbReference type="UniPathway" id="UPA00031">
    <property type="reaction ID" value="UER00011"/>
</dbReference>
<dbReference type="InterPro" id="IPR020568">
    <property type="entry name" value="Ribosomal_Su5_D2-typ_SF"/>
</dbReference>
<dbReference type="FunFam" id="3.30.230.40:FF:000003">
    <property type="entry name" value="Imidazoleglycerol-phosphate dehydratase HisB"/>
    <property type="match status" value="1"/>
</dbReference>
<evidence type="ECO:0000256" key="3">
    <source>
        <dbReference type="ARBA" id="ARBA00022605"/>
    </source>
</evidence>
<comment type="subcellular location">
    <subcellularLocation>
        <location evidence="6">Cytoplasm</location>
    </subcellularLocation>
</comment>
<dbReference type="GO" id="GO:0004424">
    <property type="term" value="F:imidazoleglycerol-phosphate dehydratase activity"/>
    <property type="evidence" value="ECO:0007669"/>
    <property type="project" value="UniProtKB-UniRule"/>
</dbReference>
<dbReference type="InterPro" id="IPR000807">
    <property type="entry name" value="ImidazoleglycerolP_deHydtase"/>
</dbReference>
<accession>A0A4V3D6Y9</accession>
<evidence type="ECO:0000256" key="4">
    <source>
        <dbReference type="ARBA" id="ARBA00023102"/>
    </source>
</evidence>
<dbReference type="PANTHER" id="PTHR23133">
    <property type="entry name" value="IMIDAZOLEGLYCEROL-PHOSPHATE DEHYDRATASE HIS7"/>
    <property type="match status" value="1"/>
</dbReference>
<comment type="caution">
    <text evidence="7">The sequence shown here is derived from an EMBL/GenBank/DDBJ whole genome shotgun (WGS) entry which is preliminary data.</text>
</comment>
<keyword evidence="5 6" id="KW-0456">Lyase</keyword>
<dbReference type="AlphaFoldDB" id="A0A4V3D6Y9"/>
<proteinExistence type="inferred from homology"/>
<dbReference type="PROSITE" id="PS00954">
    <property type="entry name" value="IGP_DEHYDRATASE_1"/>
    <property type="match status" value="1"/>
</dbReference>
<evidence type="ECO:0000256" key="6">
    <source>
        <dbReference type="HAMAP-Rule" id="MF_00076"/>
    </source>
</evidence>
<dbReference type="CDD" id="cd07914">
    <property type="entry name" value="IGPD"/>
    <property type="match status" value="1"/>
</dbReference>
<evidence type="ECO:0000256" key="2">
    <source>
        <dbReference type="ARBA" id="ARBA00016664"/>
    </source>
</evidence>
<evidence type="ECO:0000256" key="5">
    <source>
        <dbReference type="ARBA" id="ARBA00023239"/>
    </source>
</evidence>
<reference evidence="7 8" key="1">
    <citation type="submission" date="2019-03" db="EMBL/GenBank/DDBJ databases">
        <title>Genomic Encyclopedia of Type Strains, Phase IV (KMG-IV): sequencing the most valuable type-strain genomes for metagenomic binning, comparative biology and taxonomic classification.</title>
        <authorList>
            <person name="Goeker M."/>
        </authorList>
    </citation>
    <scope>NUCLEOTIDE SEQUENCE [LARGE SCALE GENOMIC DNA]</scope>
    <source>
        <strain evidence="7 8">DSM 103792</strain>
    </source>
</reference>
<dbReference type="Proteomes" id="UP000295375">
    <property type="component" value="Unassembled WGS sequence"/>
</dbReference>
<dbReference type="SUPFAM" id="SSF54211">
    <property type="entry name" value="Ribosomal protein S5 domain 2-like"/>
    <property type="match status" value="2"/>
</dbReference>
<dbReference type="Gene3D" id="3.30.230.40">
    <property type="entry name" value="Imidazole glycerol phosphate dehydratase, domain 1"/>
    <property type="match status" value="2"/>
</dbReference>
<dbReference type="HAMAP" id="MF_00076">
    <property type="entry name" value="HisB"/>
    <property type="match status" value="1"/>
</dbReference>
<dbReference type="EC" id="4.2.1.19" evidence="6"/>
<dbReference type="RefSeq" id="WP_198325159.1">
    <property type="nucleotide sequence ID" value="NZ_CP037953.1"/>
</dbReference>
<dbReference type="PANTHER" id="PTHR23133:SF2">
    <property type="entry name" value="IMIDAZOLEGLYCEROL-PHOSPHATE DEHYDRATASE"/>
    <property type="match status" value="1"/>
</dbReference>